<dbReference type="Gene3D" id="2.60.40.1210">
    <property type="entry name" value="Cellobiose dehydrogenase, cytochrome domain"/>
    <property type="match status" value="1"/>
</dbReference>
<feature type="chain" id="PRO_5045600909" description="Cellobiose dehydrogenase-like cytochrome domain-containing protein" evidence="1">
    <location>
        <begin position="22"/>
        <end position="214"/>
    </location>
</feature>
<dbReference type="CDD" id="cd09630">
    <property type="entry name" value="CDH_like_cytochrome"/>
    <property type="match status" value="1"/>
</dbReference>
<feature type="signal peptide" evidence="1">
    <location>
        <begin position="1"/>
        <end position="21"/>
    </location>
</feature>
<dbReference type="EMBL" id="JARVKF010000223">
    <property type="protein sequence ID" value="KAK9420786.1"/>
    <property type="molecule type" value="Genomic_DNA"/>
</dbReference>
<name>A0ABR2V267_9PEZI</name>
<protein>
    <recommendedName>
        <fullName evidence="2">Cellobiose dehydrogenase-like cytochrome domain-containing protein</fullName>
    </recommendedName>
</protein>
<sequence>MFGFSLYSKFALFAFAGVVSSQQTGGTYTDPVTGFTFQRYVNGNYTFGLVFPEEVTTDFIGQFSVTGTVGWAGASLGGTMQNSLLVVAYPNGDSITTSLRQADEYANPHLINGTDAAVHPIESGTYVNETTFTITFLCKDCILTDGRTFYSNATQPILGWAHSTDAIADPSSTNSTLNFHNNYGNWYFSIEDAKSPDFESWASQASSANASSSN</sequence>
<accession>A0ABR2V267</accession>
<keyword evidence="1" id="KW-0732">Signal</keyword>
<organism evidence="3 4">
    <name type="scientific">Seiridium unicorne</name>
    <dbReference type="NCBI Taxonomy" id="138068"/>
    <lineage>
        <taxon>Eukaryota</taxon>
        <taxon>Fungi</taxon>
        <taxon>Dikarya</taxon>
        <taxon>Ascomycota</taxon>
        <taxon>Pezizomycotina</taxon>
        <taxon>Sordariomycetes</taxon>
        <taxon>Xylariomycetidae</taxon>
        <taxon>Amphisphaeriales</taxon>
        <taxon>Sporocadaceae</taxon>
        <taxon>Seiridium</taxon>
    </lineage>
</organism>
<evidence type="ECO:0000256" key="1">
    <source>
        <dbReference type="SAM" id="SignalP"/>
    </source>
</evidence>
<evidence type="ECO:0000313" key="4">
    <source>
        <dbReference type="Proteomes" id="UP001408356"/>
    </source>
</evidence>
<reference evidence="3 4" key="1">
    <citation type="journal article" date="2024" name="J. Plant Pathol.">
        <title>Sequence and assembly of the genome of Seiridium unicorne, isolate CBS 538.82, causal agent of cypress canker disease.</title>
        <authorList>
            <person name="Scali E."/>
            <person name="Rocca G.D."/>
            <person name="Danti R."/>
            <person name="Garbelotto M."/>
            <person name="Barberini S."/>
            <person name="Baroncelli R."/>
            <person name="Emiliani G."/>
        </authorList>
    </citation>
    <scope>NUCLEOTIDE SEQUENCE [LARGE SCALE GENOMIC DNA]</scope>
    <source>
        <strain evidence="3 4">BM-138-508</strain>
    </source>
</reference>
<evidence type="ECO:0000259" key="2">
    <source>
        <dbReference type="Pfam" id="PF16010"/>
    </source>
</evidence>
<dbReference type="SUPFAM" id="SSF49344">
    <property type="entry name" value="CBD9-like"/>
    <property type="match status" value="1"/>
</dbReference>
<proteinExistence type="predicted"/>
<gene>
    <name evidence="3" type="ORF">SUNI508_00877</name>
</gene>
<dbReference type="PANTHER" id="PTHR47190">
    <property type="entry name" value="DEHYDROGENASE, PUTATIVE-RELATED"/>
    <property type="match status" value="1"/>
</dbReference>
<dbReference type="InterPro" id="IPR053208">
    <property type="entry name" value="GMC_Oxidoreductase_CD"/>
</dbReference>
<keyword evidence="4" id="KW-1185">Reference proteome</keyword>
<evidence type="ECO:0000313" key="3">
    <source>
        <dbReference type="EMBL" id="KAK9420786.1"/>
    </source>
</evidence>
<dbReference type="Pfam" id="PF16010">
    <property type="entry name" value="CDH-cyt"/>
    <property type="match status" value="1"/>
</dbReference>
<comment type="caution">
    <text evidence="3">The sequence shown here is derived from an EMBL/GenBank/DDBJ whole genome shotgun (WGS) entry which is preliminary data.</text>
</comment>
<dbReference type="PANTHER" id="PTHR47190:SF4">
    <property type="entry name" value="DEHYDROGENASE, PUTATIVE-RELATED"/>
    <property type="match status" value="1"/>
</dbReference>
<dbReference type="InterPro" id="IPR015920">
    <property type="entry name" value="Cellobiose_DH-like_cyt"/>
</dbReference>
<dbReference type="Proteomes" id="UP001408356">
    <property type="component" value="Unassembled WGS sequence"/>
</dbReference>
<feature type="domain" description="Cellobiose dehydrogenase-like cytochrome" evidence="2">
    <location>
        <begin position="28"/>
        <end position="199"/>
    </location>
</feature>